<evidence type="ECO:0000256" key="7">
    <source>
        <dbReference type="ARBA" id="ARBA00022723"/>
    </source>
</evidence>
<dbReference type="InterPro" id="IPR052168">
    <property type="entry name" value="Cytochrome_b561_oxidase"/>
</dbReference>
<evidence type="ECO:0000256" key="11">
    <source>
        <dbReference type="ARBA" id="ARBA00023136"/>
    </source>
</evidence>
<evidence type="ECO:0000313" key="16">
    <source>
        <dbReference type="Proteomes" id="UP001556196"/>
    </source>
</evidence>
<keyword evidence="6 13" id="KW-0812">Transmembrane</keyword>
<comment type="subcellular location">
    <subcellularLocation>
        <location evidence="2">Cell membrane</location>
        <topology evidence="2">Multi-pass membrane protein</topology>
    </subcellularLocation>
</comment>
<evidence type="ECO:0000256" key="2">
    <source>
        <dbReference type="ARBA" id="ARBA00004651"/>
    </source>
</evidence>
<feature type="transmembrane region" description="Helical" evidence="13">
    <location>
        <begin position="130"/>
        <end position="153"/>
    </location>
</feature>
<evidence type="ECO:0000256" key="3">
    <source>
        <dbReference type="ARBA" id="ARBA00022448"/>
    </source>
</evidence>
<dbReference type="PANTHER" id="PTHR30529">
    <property type="entry name" value="CYTOCHROME B561"/>
    <property type="match status" value="1"/>
</dbReference>
<keyword evidence="11 13" id="KW-0472">Membrane</keyword>
<evidence type="ECO:0000256" key="10">
    <source>
        <dbReference type="ARBA" id="ARBA00023004"/>
    </source>
</evidence>
<evidence type="ECO:0000313" key="15">
    <source>
        <dbReference type="EMBL" id="MEW9805162.1"/>
    </source>
</evidence>
<evidence type="ECO:0000259" key="14">
    <source>
        <dbReference type="Pfam" id="PF01292"/>
    </source>
</evidence>
<evidence type="ECO:0000256" key="12">
    <source>
        <dbReference type="ARBA" id="ARBA00037975"/>
    </source>
</evidence>
<keyword evidence="8" id="KW-0249">Electron transport</keyword>
<evidence type="ECO:0000256" key="4">
    <source>
        <dbReference type="ARBA" id="ARBA00022475"/>
    </source>
</evidence>
<dbReference type="RefSeq" id="WP_367722206.1">
    <property type="nucleotide sequence ID" value="NZ_JBFOCH010000031.1"/>
</dbReference>
<keyword evidence="7" id="KW-0479">Metal-binding</keyword>
<dbReference type="InterPro" id="IPR016174">
    <property type="entry name" value="Di-haem_cyt_TM"/>
</dbReference>
<keyword evidence="3" id="KW-0813">Transport</keyword>
<keyword evidence="16" id="KW-1185">Reference proteome</keyword>
<dbReference type="Gene3D" id="1.20.950.20">
    <property type="entry name" value="Transmembrane di-heme cytochromes, Chain C"/>
    <property type="match status" value="1"/>
</dbReference>
<keyword evidence="4" id="KW-1003">Cell membrane</keyword>
<gene>
    <name evidence="15" type="ORF">ABUE31_04075</name>
</gene>
<evidence type="ECO:0000256" key="13">
    <source>
        <dbReference type="SAM" id="Phobius"/>
    </source>
</evidence>
<protein>
    <submittedName>
        <fullName evidence="15">Cytochrome b</fullName>
    </submittedName>
</protein>
<keyword evidence="10" id="KW-0408">Iron</keyword>
<name>A0ABV3QXU0_9HYPH</name>
<reference evidence="15 16" key="1">
    <citation type="submission" date="2024-06" db="EMBL/GenBank/DDBJ databases">
        <authorList>
            <person name="Tuo L."/>
        </authorList>
    </citation>
    <scope>NUCLEOTIDE SEQUENCE [LARGE SCALE GENOMIC DNA]</scope>
    <source>
        <strain evidence="15 16">ZMM04-5</strain>
    </source>
</reference>
<feature type="domain" description="Cytochrome b561 bacterial/Ni-hydrogenase" evidence="14">
    <location>
        <begin position="8"/>
        <end position="163"/>
    </location>
</feature>
<dbReference type="Pfam" id="PF01292">
    <property type="entry name" value="Ni_hydr_CYTB"/>
    <property type="match status" value="1"/>
</dbReference>
<feature type="transmembrane region" description="Helical" evidence="13">
    <location>
        <begin position="50"/>
        <end position="74"/>
    </location>
</feature>
<comment type="cofactor">
    <cofactor evidence="1">
        <name>heme b</name>
        <dbReference type="ChEBI" id="CHEBI:60344"/>
    </cofactor>
</comment>
<dbReference type="SUPFAM" id="SSF81342">
    <property type="entry name" value="Transmembrane di-heme cytochromes"/>
    <property type="match status" value="1"/>
</dbReference>
<evidence type="ECO:0000256" key="9">
    <source>
        <dbReference type="ARBA" id="ARBA00022989"/>
    </source>
</evidence>
<dbReference type="InterPro" id="IPR011577">
    <property type="entry name" value="Cyt_b561_bac/Ni-Hgenase"/>
</dbReference>
<evidence type="ECO:0000256" key="6">
    <source>
        <dbReference type="ARBA" id="ARBA00022692"/>
    </source>
</evidence>
<feature type="transmembrane region" description="Helical" evidence="13">
    <location>
        <begin position="12"/>
        <end position="30"/>
    </location>
</feature>
<dbReference type="Proteomes" id="UP001556196">
    <property type="component" value="Unassembled WGS sequence"/>
</dbReference>
<evidence type="ECO:0000256" key="5">
    <source>
        <dbReference type="ARBA" id="ARBA00022617"/>
    </source>
</evidence>
<dbReference type="EMBL" id="JBFOCI010000001">
    <property type="protein sequence ID" value="MEW9805162.1"/>
    <property type="molecule type" value="Genomic_DNA"/>
</dbReference>
<comment type="caution">
    <text evidence="15">The sequence shown here is derived from an EMBL/GenBank/DDBJ whole genome shotgun (WGS) entry which is preliminary data.</text>
</comment>
<evidence type="ECO:0000256" key="8">
    <source>
        <dbReference type="ARBA" id="ARBA00022982"/>
    </source>
</evidence>
<keyword evidence="9 13" id="KW-1133">Transmembrane helix</keyword>
<keyword evidence="5" id="KW-0349">Heme</keyword>
<organism evidence="15 16">
    <name type="scientific">Mesorhizobium marinum</name>
    <dbReference type="NCBI Taxonomy" id="3228790"/>
    <lineage>
        <taxon>Bacteria</taxon>
        <taxon>Pseudomonadati</taxon>
        <taxon>Pseudomonadota</taxon>
        <taxon>Alphaproteobacteria</taxon>
        <taxon>Hyphomicrobiales</taxon>
        <taxon>Phyllobacteriaceae</taxon>
        <taxon>Mesorhizobium</taxon>
    </lineage>
</organism>
<sequence length="166" mass="18186">MHSRPAGYTRAQIVLHWVIAALVIFQIIFGEDIGPAFRAFRKGTEPAADALLSANIHVYVGLTVLVLAVLRMALRLRYGAPDLPPDEKMVMRYVAGLAHLVLYAAIFLMPLTGALAWYLGMGEIGEIHEIGKPIIIVVVAVHAAGALWQHFVARTDVLRRMLKPAA</sequence>
<accession>A0ABV3QXU0</accession>
<proteinExistence type="inferred from homology"/>
<evidence type="ECO:0000256" key="1">
    <source>
        <dbReference type="ARBA" id="ARBA00001970"/>
    </source>
</evidence>
<feature type="transmembrane region" description="Helical" evidence="13">
    <location>
        <begin position="94"/>
        <end position="118"/>
    </location>
</feature>
<dbReference type="PANTHER" id="PTHR30529:SF1">
    <property type="entry name" value="CYTOCHROME B561 HOMOLOG 2"/>
    <property type="match status" value="1"/>
</dbReference>
<comment type="similarity">
    <text evidence="12">Belongs to the cytochrome b561 family.</text>
</comment>